<dbReference type="Gene3D" id="3.30.429.10">
    <property type="entry name" value="Macrophage Migration Inhibitory Factor"/>
    <property type="match status" value="1"/>
</dbReference>
<evidence type="ECO:0000256" key="2">
    <source>
        <dbReference type="ARBA" id="ARBA00005851"/>
    </source>
</evidence>
<evidence type="ECO:0000256" key="4">
    <source>
        <dbReference type="ARBA" id="ARBA00022525"/>
    </source>
</evidence>
<dbReference type="InterPro" id="IPR014347">
    <property type="entry name" value="Tautomerase/MIF_sf"/>
</dbReference>
<protein>
    <recommendedName>
        <fullName evidence="12">L-dopachrome isomerase</fullName>
        <ecNumber evidence="9">5.3.2.1</ecNumber>
        <ecNumber evidence="8">5.3.3.12</ecNumber>
    </recommendedName>
    <alternativeName>
        <fullName evidence="10">L-dopachrome tautomerase</fullName>
    </alternativeName>
    <alternativeName>
        <fullName evidence="11">Phenylpyruvate tautomerase</fullName>
    </alternativeName>
</protein>
<evidence type="ECO:0000256" key="10">
    <source>
        <dbReference type="ARBA" id="ARBA00041631"/>
    </source>
</evidence>
<dbReference type="GO" id="GO:0004167">
    <property type="term" value="F:dopachrome isomerase activity"/>
    <property type="evidence" value="ECO:0007669"/>
    <property type="project" value="UniProtKB-EC"/>
</dbReference>
<evidence type="ECO:0000313" key="13">
    <source>
        <dbReference type="EMBL" id="POM67793.1"/>
    </source>
</evidence>
<keyword evidence="14" id="KW-1185">Reference proteome</keyword>
<comment type="subcellular location">
    <subcellularLocation>
        <location evidence="1">Secreted</location>
    </subcellularLocation>
</comment>
<dbReference type="GO" id="GO:0050178">
    <property type="term" value="F:phenylpyruvate tautomerase activity"/>
    <property type="evidence" value="ECO:0007669"/>
    <property type="project" value="UniProtKB-EC"/>
</dbReference>
<dbReference type="EMBL" id="NCKW01008659">
    <property type="protein sequence ID" value="POM67793.1"/>
    <property type="molecule type" value="Genomic_DNA"/>
</dbReference>
<dbReference type="AlphaFoldDB" id="A0A2P4XQG7"/>
<dbReference type="InterPro" id="IPR001398">
    <property type="entry name" value="Macrophage_inhib_fac"/>
</dbReference>
<dbReference type="GO" id="GO:0005125">
    <property type="term" value="F:cytokine activity"/>
    <property type="evidence" value="ECO:0007669"/>
    <property type="project" value="UniProtKB-KW"/>
</dbReference>
<dbReference type="SUPFAM" id="SSF55331">
    <property type="entry name" value="Tautomerase/MIF"/>
    <property type="match status" value="1"/>
</dbReference>
<dbReference type="GO" id="GO:0005615">
    <property type="term" value="C:extracellular space"/>
    <property type="evidence" value="ECO:0007669"/>
    <property type="project" value="UniProtKB-KW"/>
</dbReference>
<evidence type="ECO:0000313" key="14">
    <source>
        <dbReference type="Proteomes" id="UP000237271"/>
    </source>
</evidence>
<name>A0A2P4XQG7_9STRA</name>
<evidence type="ECO:0000256" key="7">
    <source>
        <dbReference type="ARBA" id="ARBA00036823"/>
    </source>
</evidence>
<evidence type="ECO:0000256" key="1">
    <source>
        <dbReference type="ARBA" id="ARBA00004613"/>
    </source>
</evidence>
<gene>
    <name evidence="13" type="ORF">PHPALM_16139</name>
</gene>
<dbReference type="Proteomes" id="UP000237271">
    <property type="component" value="Unassembled WGS sequence"/>
</dbReference>
<comment type="similarity">
    <text evidence="2">Belongs to the MIF family.</text>
</comment>
<evidence type="ECO:0000256" key="5">
    <source>
        <dbReference type="ARBA" id="ARBA00023235"/>
    </source>
</evidence>
<sequence length="121" mass="13086">MPYARITSNVAKDSVDTVAVSTAVAETLNAVWGVPTQFMMVELNLGVPMFINLNDEPTAYVHARTIGNVDAEHNPKTITALTKTVSEQLNVPAERVYVVLEDIKVGNWGANGVTVIPPTKH</sequence>
<organism evidence="13 14">
    <name type="scientific">Phytophthora palmivora</name>
    <dbReference type="NCBI Taxonomy" id="4796"/>
    <lineage>
        <taxon>Eukaryota</taxon>
        <taxon>Sar</taxon>
        <taxon>Stramenopiles</taxon>
        <taxon>Oomycota</taxon>
        <taxon>Peronosporomycetes</taxon>
        <taxon>Peronosporales</taxon>
        <taxon>Peronosporaceae</taxon>
        <taxon>Phytophthora</taxon>
    </lineage>
</organism>
<evidence type="ECO:0000256" key="12">
    <source>
        <dbReference type="ARBA" id="ARBA00042730"/>
    </source>
</evidence>
<proteinExistence type="inferred from homology"/>
<comment type="catalytic activity">
    <reaction evidence="6">
        <text>3-phenylpyruvate = enol-phenylpyruvate</text>
        <dbReference type="Rhea" id="RHEA:17097"/>
        <dbReference type="ChEBI" id="CHEBI:16815"/>
        <dbReference type="ChEBI" id="CHEBI:18005"/>
        <dbReference type="EC" id="5.3.2.1"/>
    </reaction>
</comment>
<dbReference type="Pfam" id="PF01187">
    <property type="entry name" value="MIF"/>
    <property type="match status" value="1"/>
</dbReference>
<dbReference type="PANTHER" id="PTHR11954:SF6">
    <property type="entry name" value="MACROPHAGE MIGRATION INHIBITORY FACTOR"/>
    <property type="match status" value="1"/>
</dbReference>
<evidence type="ECO:0000256" key="3">
    <source>
        <dbReference type="ARBA" id="ARBA00022514"/>
    </source>
</evidence>
<evidence type="ECO:0000256" key="9">
    <source>
        <dbReference type="ARBA" id="ARBA00039086"/>
    </source>
</evidence>
<comment type="caution">
    <text evidence="13">The sequence shown here is derived from an EMBL/GenBank/DDBJ whole genome shotgun (WGS) entry which is preliminary data.</text>
</comment>
<dbReference type="OrthoDB" id="255819at2759"/>
<keyword evidence="5" id="KW-0413">Isomerase</keyword>
<reference evidence="13 14" key="1">
    <citation type="journal article" date="2017" name="Genome Biol. Evol.">
        <title>Phytophthora megakarya and P. palmivora, closely related causal agents of cacao black pod rot, underwent increases in genome sizes and gene numbers by different mechanisms.</title>
        <authorList>
            <person name="Ali S.S."/>
            <person name="Shao J."/>
            <person name="Lary D.J."/>
            <person name="Kronmiller B."/>
            <person name="Shen D."/>
            <person name="Strem M.D."/>
            <person name="Amoako-Attah I."/>
            <person name="Akrofi A.Y."/>
            <person name="Begoude B.A."/>
            <person name="Ten Hoopen G.M."/>
            <person name="Coulibaly K."/>
            <person name="Kebe B.I."/>
            <person name="Melnick R.L."/>
            <person name="Guiltinan M.J."/>
            <person name="Tyler B.M."/>
            <person name="Meinhardt L.W."/>
            <person name="Bailey B.A."/>
        </authorList>
    </citation>
    <scope>NUCLEOTIDE SEQUENCE [LARGE SCALE GENOMIC DNA]</scope>
    <source>
        <strain evidence="14">sbr112.9</strain>
    </source>
</reference>
<evidence type="ECO:0000256" key="11">
    <source>
        <dbReference type="ARBA" id="ARBA00041912"/>
    </source>
</evidence>
<comment type="catalytic activity">
    <reaction evidence="7">
        <text>L-dopachrome = 5,6-dihydroxyindole-2-carboxylate</text>
        <dbReference type="Rhea" id="RHEA:13041"/>
        <dbReference type="ChEBI" id="CHEBI:16875"/>
        <dbReference type="ChEBI" id="CHEBI:57509"/>
        <dbReference type="EC" id="5.3.3.12"/>
    </reaction>
</comment>
<evidence type="ECO:0000256" key="6">
    <source>
        <dbReference type="ARBA" id="ARBA00036735"/>
    </source>
</evidence>
<dbReference type="EC" id="5.3.2.1" evidence="9"/>
<accession>A0A2P4XQG7</accession>
<keyword evidence="3" id="KW-0202">Cytokine</keyword>
<evidence type="ECO:0000256" key="8">
    <source>
        <dbReference type="ARBA" id="ARBA00038932"/>
    </source>
</evidence>
<dbReference type="PANTHER" id="PTHR11954">
    <property type="entry name" value="D-DOPACHROME DECARBOXYLASE"/>
    <property type="match status" value="1"/>
</dbReference>
<dbReference type="EC" id="5.3.3.12" evidence="8"/>
<keyword evidence="4" id="KW-0964">Secreted</keyword>